<keyword evidence="4" id="KW-0949">S-adenosyl-L-methionine</keyword>
<dbReference type="PANTHER" id="PTHR18895:SF74">
    <property type="entry name" value="MTRF1L RELEASE FACTOR GLUTAMINE METHYLTRANSFERASE"/>
    <property type="match status" value="1"/>
</dbReference>
<dbReference type="RefSeq" id="WP_043575621.1">
    <property type="nucleotide sequence ID" value="NZ_CP022752.1"/>
</dbReference>
<keyword evidence="2" id="KW-0489">Methyltransferase</keyword>
<dbReference type="InterPro" id="IPR029063">
    <property type="entry name" value="SAM-dependent_MTases_sf"/>
</dbReference>
<name>A0A223RNY2_9ACTN</name>
<dbReference type="InterPro" id="IPR004556">
    <property type="entry name" value="HemK-like"/>
</dbReference>
<dbReference type="EC" id="2.1.1.297" evidence="1"/>
<dbReference type="Pfam" id="PF05175">
    <property type="entry name" value="MTS"/>
    <property type="match status" value="1"/>
</dbReference>
<dbReference type="SUPFAM" id="SSF53335">
    <property type="entry name" value="S-adenosyl-L-methionine-dependent methyltransferases"/>
    <property type="match status" value="1"/>
</dbReference>
<accession>A0A223RNY2</accession>
<evidence type="ECO:0000313" key="7">
    <source>
        <dbReference type="EMBL" id="ASU77583.1"/>
    </source>
</evidence>
<dbReference type="Proteomes" id="UP000215043">
    <property type="component" value="Chromosome"/>
</dbReference>
<evidence type="ECO:0000256" key="1">
    <source>
        <dbReference type="ARBA" id="ARBA00012771"/>
    </source>
</evidence>
<evidence type="ECO:0000256" key="3">
    <source>
        <dbReference type="ARBA" id="ARBA00022679"/>
    </source>
</evidence>
<dbReference type="InterPro" id="IPR050320">
    <property type="entry name" value="N5-glutamine_MTase"/>
</dbReference>
<reference evidence="7 8" key="1">
    <citation type="submission" date="2017-08" db="EMBL/GenBank/DDBJ databases">
        <title>The complete genome sequence of moderately halophilic actinomycete Actinopolyspora erythraea YIM 90600, the producer of novel erythromycin, novel actinopolysporins A-C and tubercidin.</title>
        <authorList>
            <person name="Yin M."/>
            <person name="Tang S."/>
        </authorList>
    </citation>
    <scope>NUCLEOTIDE SEQUENCE [LARGE SCALE GENOMIC DNA]</scope>
    <source>
        <strain evidence="7 8">YIM 90600</strain>
    </source>
</reference>
<evidence type="ECO:0000259" key="6">
    <source>
        <dbReference type="Pfam" id="PF05175"/>
    </source>
</evidence>
<dbReference type="GO" id="GO:0102559">
    <property type="term" value="F:peptide chain release factor N(5)-glutamine methyltransferase activity"/>
    <property type="evidence" value="ECO:0007669"/>
    <property type="project" value="UniProtKB-EC"/>
</dbReference>
<evidence type="ECO:0000256" key="5">
    <source>
        <dbReference type="ARBA" id="ARBA00048391"/>
    </source>
</evidence>
<evidence type="ECO:0000313" key="8">
    <source>
        <dbReference type="Proteomes" id="UP000215043"/>
    </source>
</evidence>
<evidence type="ECO:0000256" key="4">
    <source>
        <dbReference type="ARBA" id="ARBA00022691"/>
    </source>
</evidence>
<dbReference type="PANTHER" id="PTHR18895">
    <property type="entry name" value="HEMK METHYLTRANSFERASE"/>
    <property type="match status" value="1"/>
</dbReference>
<dbReference type="OrthoDB" id="9800643at2"/>
<organism evidence="7 8">
    <name type="scientific">Actinopolyspora erythraea</name>
    <dbReference type="NCBI Taxonomy" id="414996"/>
    <lineage>
        <taxon>Bacteria</taxon>
        <taxon>Bacillati</taxon>
        <taxon>Actinomycetota</taxon>
        <taxon>Actinomycetes</taxon>
        <taxon>Actinopolysporales</taxon>
        <taxon>Actinopolysporaceae</taxon>
        <taxon>Actinopolyspora</taxon>
    </lineage>
</organism>
<dbReference type="KEGG" id="aey:CDG81_03825"/>
<keyword evidence="3" id="KW-0808">Transferase</keyword>
<evidence type="ECO:0000256" key="2">
    <source>
        <dbReference type="ARBA" id="ARBA00022603"/>
    </source>
</evidence>
<dbReference type="Gene3D" id="3.40.50.150">
    <property type="entry name" value="Vaccinia Virus protein VP39"/>
    <property type="match status" value="1"/>
</dbReference>
<gene>
    <name evidence="7" type="ORF">CDG81_03825</name>
</gene>
<comment type="catalytic activity">
    <reaction evidence="5">
        <text>L-glutaminyl-[peptide chain release factor] + S-adenosyl-L-methionine = N(5)-methyl-L-glutaminyl-[peptide chain release factor] + S-adenosyl-L-homocysteine + H(+)</text>
        <dbReference type="Rhea" id="RHEA:42896"/>
        <dbReference type="Rhea" id="RHEA-COMP:10271"/>
        <dbReference type="Rhea" id="RHEA-COMP:10272"/>
        <dbReference type="ChEBI" id="CHEBI:15378"/>
        <dbReference type="ChEBI" id="CHEBI:30011"/>
        <dbReference type="ChEBI" id="CHEBI:57856"/>
        <dbReference type="ChEBI" id="CHEBI:59789"/>
        <dbReference type="ChEBI" id="CHEBI:61891"/>
        <dbReference type="EC" id="2.1.1.297"/>
    </reaction>
</comment>
<protein>
    <recommendedName>
        <fullName evidence="1">peptide chain release factor N(5)-glutamine methyltransferase</fullName>
        <ecNumber evidence="1">2.1.1.297</ecNumber>
    </recommendedName>
</protein>
<sequence length="264" mass="28339">MNLQGDSRPLTDTVAELRAAGCVFAEREAELLLAAAPTDAELREMTRRRVDGLPLEVVLGWAEFLGTRYVVEPGVFVPRRRSEFLARQAISLVRPGAVVVELCCGSAAITAAVAGAAERIEPHACDIDSNCVRCARRNLAELGGTVHRGDLYEALPEELRGRVELLVANAPYVPTDAIASMPPEAREHEPRVALDGGADGLDVQRRIAAGAPRWLSPGGHLLLETGEWQADRSVAVCAEHGLRARVARSEEDDATVVVATPSRS</sequence>
<dbReference type="NCBIfam" id="TIGR03704">
    <property type="entry name" value="PrmC_rel_meth"/>
    <property type="match status" value="1"/>
</dbReference>
<dbReference type="EMBL" id="CP022752">
    <property type="protein sequence ID" value="ASU77583.1"/>
    <property type="molecule type" value="Genomic_DNA"/>
</dbReference>
<dbReference type="AlphaFoldDB" id="A0A223RNY2"/>
<dbReference type="NCBIfam" id="TIGR00536">
    <property type="entry name" value="hemK_fam"/>
    <property type="match status" value="1"/>
</dbReference>
<dbReference type="GO" id="GO:0032259">
    <property type="term" value="P:methylation"/>
    <property type="evidence" value="ECO:0007669"/>
    <property type="project" value="UniProtKB-KW"/>
</dbReference>
<feature type="domain" description="Methyltransferase small" evidence="6">
    <location>
        <begin position="95"/>
        <end position="173"/>
    </location>
</feature>
<proteinExistence type="predicted"/>
<dbReference type="InterPro" id="IPR007848">
    <property type="entry name" value="Small_mtfrase_dom"/>
</dbReference>
<dbReference type="InterPro" id="IPR022446">
    <property type="entry name" value="MeTrfrase_put"/>
</dbReference>